<name>A0A8B5Y6N1_BACLI</name>
<evidence type="ECO:0000313" key="1">
    <source>
        <dbReference type="EMBL" id="TWL22018.1"/>
    </source>
</evidence>
<protein>
    <submittedName>
        <fullName evidence="1">Uncharacterized protein</fullName>
    </submittedName>
</protein>
<dbReference type="RefSeq" id="WP_261381873.1">
    <property type="nucleotide sequence ID" value="NZ_JARAFC010000007.1"/>
</dbReference>
<dbReference type="Proteomes" id="UP000435910">
    <property type="component" value="Unassembled WGS sequence"/>
</dbReference>
<proteinExistence type="predicted"/>
<accession>A0A8B5Y6N1</accession>
<reference evidence="1 2" key="1">
    <citation type="submission" date="2019-06" db="EMBL/GenBank/DDBJ databases">
        <title>Genome sequence analysis of &gt;100 Bacillus licheniformis strains suggests intrinsic resistance to this species.</title>
        <authorList>
            <person name="Wels M."/>
            <person name="Siezen R.J."/>
            <person name="Johansen E."/>
            <person name="Stuer-Lauridsen B."/>
            <person name="Bjerre K."/>
            <person name="Nielsen B.K.K."/>
        </authorList>
    </citation>
    <scope>NUCLEOTIDE SEQUENCE [LARGE SCALE GENOMIC DNA]</scope>
    <source>
        <strain evidence="1 2">BAC-16736</strain>
    </source>
</reference>
<dbReference type="AlphaFoldDB" id="A0A8B5Y6N1"/>
<evidence type="ECO:0000313" key="2">
    <source>
        <dbReference type="Proteomes" id="UP000435910"/>
    </source>
</evidence>
<gene>
    <name evidence="1" type="ORF">CHCC16736_0481</name>
</gene>
<comment type="caution">
    <text evidence="1">The sequence shown here is derived from an EMBL/GenBank/DDBJ whole genome shotgun (WGS) entry which is preliminary data.</text>
</comment>
<organism evidence="1 2">
    <name type="scientific">Bacillus licheniformis</name>
    <dbReference type="NCBI Taxonomy" id="1402"/>
    <lineage>
        <taxon>Bacteria</taxon>
        <taxon>Bacillati</taxon>
        <taxon>Bacillota</taxon>
        <taxon>Bacilli</taxon>
        <taxon>Bacillales</taxon>
        <taxon>Bacillaceae</taxon>
        <taxon>Bacillus</taxon>
    </lineage>
</organism>
<dbReference type="EMBL" id="NILC01000030">
    <property type="protein sequence ID" value="TWL22018.1"/>
    <property type="molecule type" value="Genomic_DNA"/>
</dbReference>
<sequence length="41" mass="5165">MKKEYENYSAYLLALRINKDKIKRFHFDHVLKRGYIEFKEE</sequence>